<reference evidence="1" key="1">
    <citation type="journal article" date="2020" name="Nat. Ecol. Evol.">
        <title>Deeply conserved synteny resolves early events in vertebrate evolution.</title>
        <authorList>
            <person name="Simakov O."/>
            <person name="Marletaz F."/>
            <person name="Yue J.X."/>
            <person name="O'Connell B."/>
            <person name="Jenkins J."/>
            <person name="Brandt A."/>
            <person name="Calef R."/>
            <person name="Tung C.H."/>
            <person name="Huang T.K."/>
            <person name="Schmutz J."/>
            <person name="Satoh N."/>
            <person name="Yu J.K."/>
            <person name="Putnam N.H."/>
            <person name="Green R.E."/>
            <person name="Rokhsar D.S."/>
        </authorList>
    </citation>
    <scope>NUCLEOTIDE SEQUENCE [LARGE SCALE GENOMIC DNA]</scope>
    <source>
        <strain evidence="1">S238N-H82</strain>
    </source>
</reference>
<dbReference type="PANTHER" id="PTHR16199">
    <property type="entry name" value="CONDENSIN-2 COMPLEX SUBUNIT G2"/>
    <property type="match status" value="1"/>
</dbReference>
<proteinExistence type="predicted"/>
<dbReference type="GO" id="GO:0000070">
    <property type="term" value="P:mitotic sister chromatid segregation"/>
    <property type="evidence" value="ECO:0000318"/>
    <property type="project" value="GO_Central"/>
</dbReference>
<evidence type="ECO:0000313" key="1">
    <source>
        <dbReference type="Proteomes" id="UP000001554"/>
    </source>
</evidence>
<dbReference type="Proteomes" id="UP000001554">
    <property type="component" value="Chromosome 3"/>
</dbReference>
<name>A0A9J7KW86_BRAFL</name>
<organism evidence="1 2">
    <name type="scientific">Branchiostoma floridae</name>
    <name type="common">Florida lancelet</name>
    <name type="synonym">Amphioxus</name>
    <dbReference type="NCBI Taxonomy" id="7739"/>
    <lineage>
        <taxon>Eukaryota</taxon>
        <taxon>Metazoa</taxon>
        <taxon>Chordata</taxon>
        <taxon>Cephalochordata</taxon>
        <taxon>Leptocardii</taxon>
        <taxon>Amphioxiformes</taxon>
        <taxon>Branchiostomatidae</taxon>
        <taxon>Branchiostoma</taxon>
    </lineage>
</organism>
<dbReference type="GO" id="GO:0005634">
    <property type="term" value="C:nucleus"/>
    <property type="evidence" value="ECO:0000318"/>
    <property type="project" value="GO_Central"/>
</dbReference>
<protein>
    <submittedName>
        <fullName evidence="2">Condensin-2 complex subunit G2-like</fullName>
    </submittedName>
</protein>
<dbReference type="Gene3D" id="1.25.10.10">
    <property type="entry name" value="Leucine-rich Repeat Variant"/>
    <property type="match status" value="1"/>
</dbReference>
<sequence length="1161" mass="130836">MSTEEESVETVLHRDKFLQVLKQEAPSADSFANYLKLHDDRNSQLDLLELYQTLNRRQVLQLWSTLQEVCNHHVMSGPFSEDDEQLEQLPVGERKQVVRKTAGIVQGVITMATIAISQESPIVPDTLQDIVLVLHGILPSLPEPAVQLKTQISALCEKWWLKNLSQKENVVYNAIMFFLKQSLEFKAKAGSVKRVWGLRQVLNLFSYQDETMEELQQLLLLCVINKTYLGAAEGRRFLTFLFGLHPNFTDKLHKTIKNQLPTASKAVQKYYGEIYFNAWNIAEGLFKEKIEICLQDLMYRAIHADRSGPKSLADNLQLLLSFVHQQKHKPGVDDMLYTLYKPILWRSLKVANPVVRTNAAVLLVDAFPLQIPDAPVEERDQNMQKQLDILWSLLEDPEPMLRLIAVRGVCRIVGLYWELIPATVVQDFLKRVIDDMANDCNSADVRAAVFKGIMFVLEQCPLSHPLLKTMLPRLRNHIHDKSEKVRLAFAQLLLKIKSVRAIKFWDVVPLDHIMARIAVDKVQTATILVTLLFNSFVPLQKDSAKILERAIYLIQENPQTARRFFQLAPNCMAIGDTVKYMLLLCHYVWQLTLRALATDPNNTEESLEEKENISDEDLSVADTSTMAGLLEAMALLWAASTRELSQPGNGEWKQKLRNKFARCLPDFLKVFHDARCHQALVQLACFLKADTIPTFSCGVVSKLKGMSWPTPALEFGPLVSCLANWGRLGDVLELVTEWLTVALHGQKEQDDMGDSEESQKKGKKKKRVMFVDPHQPQPMLALDMLDYIFAEYLCRECALDTHTEQLSAISEKLQGVMTCIEDRLVTGRPLTHELLSDEFLLRALQSYCLLQVHLQQQNETPSCEFFSQILDWADQKLVPSLNRPDNENTQGATNTVSTGVFAVNTIQTVLQVAGDLVLLCLLSDEQCCTLLQLAGVLLSTDSAADLLTPVCMLTCRVVDVTAVSPQDNRMQELVPRVLESIIQTQVYLVRRQKDAARQRLQDTKAAFQTIVRAHVNRRSANQNLSHDFMATIMTAVVAEMTSAVRKGAEFGTCDRISDLPTLSAFLLSTVNINAASAQLFVEELSHCAESGALQGLPGHCAALLILHTLQKDGWRAGRLKECADVVKQQAQNLAGEEQEGEDSAKRKLFEEVKNLAAKIQN</sequence>
<dbReference type="Pfam" id="PF12422">
    <property type="entry name" value="Condensin2nSMC"/>
    <property type="match status" value="1"/>
</dbReference>
<dbReference type="GO" id="GO:0000796">
    <property type="term" value="C:condensin complex"/>
    <property type="evidence" value="ECO:0000318"/>
    <property type="project" value="GO_Central"/>
</dbReference>
<dbReference type="PANTHER" id="PTHR16199:SF4">
    <property type="entry name" value="CONDENSIN-2 COMPLEX SUBUNIT G2"/>
    <property type="match status" value="1"/>
</dbReference>
<evidence type="ECO:0000313" key="2">
    <source>
        <dbReference type="RefSeq" id="XP_035670930.1"/>
    </source>
</evidence>
<dbReference type="OMA" id="FMHHGVH"/>
<dbReference type="GeneID" id="118412278"/>
<dbReference type="InterPro" id="IPR016024">
    <property type="entry name" value="ARM-type_fold"/>
</dbReference>
<accession>A0A9J7KW86</accession>
<dbReference type="RefSeq" id="XP_035670930.1">
    <property type="nucleotide sequence ID" value="XM_035815037.1"/>
</dbReference>
<gene>
    <name evidence="2" type="primary">LOC118412278</name>
</gene>
<dbReference type="InterPro" id="IPR011989">
    <property type="entry name" value="ARM-like"/>
</dbReference>
<dbReference type="AlphaFoldDB" id="A0A9J7KW86"/>
<keyword evidence="1" id="KW-1185">Reference proteome</keyword>
<dbReference type="KEGG" id="bfo:118412278"/>
<dbReference type="SUPFAM" id="SSF48371">
    <property type="entry name" value="ARM repeat"/>
    <property type="match status" value="1"/>
</dbReference>
<reference evidence="2" key="2">
    <citation type="submission" date="2025-08" db="UniProtKB">
        <authorList>
            <consortium name="RefSeq"/>
        </authorList>
    </citation>
    <scope>IDENTIFICATION</scope>
    <source>
        <strain evidence="2">S238N-H82</strain>
        <tissue evidence="2">Testes</tissue>
    </source>
</reference>
<dbReference type="InterPro" id="IPR024741">
    <property type="entry name" value="Condensin2_G2"/>
</dbReference>
<dbReference type="OrthoDB" id="10062843at2759"/>